<keyword evidence="9" id="KW-0560">Oxidoreductase</keyword>
<dbReference type="GO" id="GO:0030976">
    <property type="term" value="F:thiamine pyrophosphate binding"/>
    <property type="evidence" value="ECO:0007669"/>
    <property type="project" value="InterPro"/>
</dbReference>
<evidence type="ECO:0000256" key="10">
    <source>
        <dbReference type="ARBA" id="ARBA00023052"/>
    </source>
</evidence>
<evidence type="ECO:0000256" key="12">
    <source>
        <dbReference type="ARBA" id="ARBA00037426"/>
    </source>
</evidence>
<dbReference type="Pfam" id="PF02779">
    <property type="entry name" value="Transket_pyr"/>
    <property type="match status" value="1"/>
</dbReference>
<dbReference type="GO" id="GO:0045252">
    <property type="term" value="C:oxoglutarate dehydrogenase complex"/>
    <property type="evidence" value="ECO:0007669"/>
    <property type="project" value="TreeGrafter"/>
</dbReference>
<evidence type="ECO:0000256" key="4">
    <source>
        <dbReference type="ARBA" id="ARBA00006936"/>
    </source>
</evidence>
<evidence type="ECO:0000313" key="18">
    <source>
        <dbReference type="EMBL" id="KJE90257.1"/>
    </source>
</evidence>
<dbReference type="NCBIfam" id="NF006914">
    <property type="entry name" value="PRK09404.1"/>
    <property type="match status" value="1"/>
</dbReference>
<name>A0A0D2VJS8_CAPO3</name>
<evidence type="ECO:0000259" key="17">
    <source>
        <dbReference type="SMART" id="SM00861"/>
    </source>
</evidence>
<keyword evidence="7" id="KW-0460">Magnesium</keyword>
<dbReference type="InterPro" id="IPR031717">
    <property type="entry name" value="ODO-1/KGD_C"/>
</dbReference>
<evidence type="ECO:0000256" key="2">
    <source>
        <dbReference type="ARBA" id="ARBA00001964"/>
    </source>
</evidence>
<dbReference type="InParanoid" id="A0A0D2VJS8"/>
<dbReference type="InterPro" id="IPR032106">
    <property type="entry name" value="2-oxogl_dehyd_N"/>
</dbReference>
<evidence type="ECO:0000313" key="19">
    <source>
        <dbReference type="Proteomes" id="UP000008743"/>
    </source>
</evidence>
<dbReference type="GO" id="GO:0005739">
    <property type="term" value="C:mitochondrion"/>
    <property type="evidence" value="ECO:0007669"/>
    <property type="project" value="UniProtKB-SubCell"/>
</dbReference>
<dbReference type="Gene3D" id="3.40.50.11610">
    <property type="entry name" value="Multifunctional 2-oxoglutarate metabolism enzyme, C-terminal domain"/>
    <property type="match status" value="1"/>
</dbReference>
<evidence type="ECO:0000256" key="6">
    <source>
        <dbReference type="ARBA" id="ARBA00022723"/>
    </source>
</evidence>
<organism evidence="18 19">
    <name type="scientific">Capsaspora owczarzaki (strain ATCC 30864)</name>
    <dbReference type="NCBI Taxonomy" id="595528"/>
    <lineage>
        <taxon>Eukaryota</taxon>
        <taxon>Filasterea</taxon>
        <taxon>Capsaspora</taxon>
    </lineage>
</organism>
<evidence type="ECO:0000256" key="15">
    <source>
        <dbReference type="ARBA" id="ARBA00051911"/>
    </source>
</evidence>
<dbReference type="eggNOG" id="KOG0450">
    <property type="taxonomic scope" value="Eukaryota"/>
</dbReference>
<keyword evidence="10" id="KW-0786">Thiamine pyrophosphate</keyword>
<accession>A0A0D2VJS8</accession>
<evidence type="ECO:0000256" key="1">
    <source>
        <dbReference type="ARBA" id="ARBA00001946"/>
    </source>
</evidence>
<comment type="catalytic activity">
    <reaction evidence="15">
        <text>N(6)-[(R)-lipoyl]-L-lysyl-[protein] + 2-oxoglutarate + H(+) = N(6)-[(R)-S(8)-succinyldihydrolipoyl]-L-lysyl-[protein] + CO2</text>
        <dbReference type="Rhea" id="RHEA:12188"/>
        <dbReference type="Rhea" id="RHEA-COMP:10474"/>
        <dbReference type="Rhea" id="RHEA-COMP:20092"/>
        <dbReference type="ChEBI" id="CHEBI:15378"/>
        <dbReference type="ChEBI" id="CHEBI:16526"/>
        <dbReference type="ChEBI" id="CHEBI:16810"/>
        <dbReference type="ChEBI" id="CHEBI:83099"/>
        <dbReference type="ChEBI" id="CHEBI:83120"/>
        <dbReference type="EC" id="1.2.4.2"/>
    </reaction>
</comment>
<keyword evidence="6" id="KW-0479">Metal-binding</keyword>
<comment type="cofactor">
    <cofactor evidence="1">
        <name>Mg(2+)</name>
        <dbReference type="ChEBI" id="CHEBI:18420"/>
    </cofactor>
</comment>
<dbReference type="NCBIfam" id="TIGR00239">
    <property type="entry name" value="2oxo_dh_E1"/>
    <property type="match status" value="1"/>
</dbReference>
<dbReference type="Gene3D" id="3.40.50.12470">
    <property type="match status" value="1"/>
</dbReference>
<gene>
    <name evidence="18" type="ORF">CAOG_001594</name>
</gene>
<dbReference type="GO" id="GO:0004591">
    <property type="term" value="F:oxoglutarate dehydrogenase (succinyl-transferring) activity"/>
    <property type="evidence" value="ECO:0007669"/>
    <property type="project" value="UniProtKB-EC"/>
</dbReference>
<dbReference type="SMART" id="SM00861">
    <property type="entry name" value="Transket_pyr"/>
    <property type="match status" value="1"/>
</dbReference>
<dbReference type="FunFam" id="3.40.50.12470:FF:000003">
    <property type="entry name" value="2-oxoglutarate dehydrogenase E1 component"/>
    <property type="match status" value="1"/>
</dbReference>
<keyword evidence="11" id="KW-0496">Mitochondrion</keyword>
<dbReference type="RefSeq" id="XP_004364462.1">
    <property type="nucleotide sequence ID" value="XM_004364405.2"/>
</dbReference>
<dbReference type="PIRSF" id="PIRSF000157">
    <property type="entry name" value="Oxoglu_dh_E1"/>
    <property type="match status" value="1"/>
</dbReference>
<protein>
    <recommendedName>
        <fullName evidence="13">2-oxoglutarate dehydrogenase, mitochondrial</fullName>
        <ecNumber evidence="5">1.2.4.2</ecNumber>
    </recommendedName>
    <alternativeName>
        <fullName evidence="14">2-oxoglutarate dehydrogenase complex component E1</fullName>
    </alternativeName>
</protein>
<dbReference type="PhylomeDB" id="A0A0D2VJS8"/>
<evidence type="ECO:0000256" key="16">
    <source>
        <dbReference type="SAM" id="MobiDB-lite"/>
    </source>
</evidence>
<dbReference type="EC" id="1.2.4.2" evidence="5"/>
<comment type="subcellular location">
    <subcellularLocation>
        <location evidence="3">Mitochondrion</location>
    </subcellularLocation>
</comment>
<dbReference type="Pfam" id="PF16870">
    <property type="entry name" value="OxoGdeHyase_C"/>
    <property type="match status" value="1"/>
</dbReference>
<dbReference type="AlphaFoldDB" id="A0A0D2VJS8"/>
<evidence type="ECO:0000256" key="9">
    <source>
        <dbReference type="ARBA" id="ARBA00023002"/>
    </source>
</evidence>
<feature type="domain" description="Transketolase-like pyrimidine-binding" evidence="17">
    <location>
        <begin position="682"/>
        <end position="894"/>
    </location>
</feature>
<dbReference type="PANTHER" id="PTHR23152">
    <property type="entry name" value="2-OXOGLUTARATE DEHYDROGENASE"/>
    <property type="match status" value="1"/>
</dbReference>
<dbReference type="GO" id="GO:0046872">
    <property type="term" value="F:metal ion binding"/>
    <property type="evidence" value="ECO:0007669"/>
    <property type="project" value="UniProtKB-KW"/>
</dbReference>
<dbReference type="FunCoup" id="A0A0D2VJS8">
    <property type="interactions" value="174"/>
</dbReference>
<keyword evidence="8" id="KW-0809">Transit peptide</keyword>
<keyword evidence="19" id="KW-1185">Reference proteome</keyword>
<dbReference type="NCBIfam" id="NF008907">
    <property type="entry name" value="PRK12270.1"/>
    <property type="match status" value="1"/>
</dbReference>
<dbReference type="InterPro" id="IPR001017">
    <property type="entry name" value="DH_E1"/>
</dbReference>
<dbReference type="Pfam" id="PF16078">
    <property type="entry name" value="2-oxogl_dehyd_N"/>
    <property type="match status" value="1"/>
</dbReference>
<sequence>MLNLCRFVPKRHATSSVCRATTALITGTPLATSSSSPSSALRVAAALSPAAALTVQRRALSGSASSVAAAAAAAAAAAPPHPSEAFLNGTNGNYVEEMYHAWKSDPASVHQSWHAFFRNVDRGVAPGAAFIPPPSIMPIFPVSAAAMGGAAGAAGAPSEAEIADHIKVVSLVRAFQVNGHRIANLDPLGIFDADLDDSIPPELELKNYGFTEADLNREFRVTSVMQKGFLAGDRPVKLGALVERLQRTYCQNIGFEYMHIQDREQCNWLRERIETDARPKLSHEEKIRIFSRLLGADGFEAFLNKKWKHEKRFGLEGCESLIPGMKAAIDTASNQGVDFVVIGMPHRGRLSVLNNVVGKKQEAIFSEFSQVKAAGDESAGDVKYHLGMSYDTVNEATGRPIHLSLVANPSHLEAVNPVVQGKARAEQFYRKDTERKAVMPVLLHGDAAFAGQGVVFETLGFSDLPHYTTGGTLHIVVNNQIGFTTDPRFARSSPYCTDVAKVVQAPIFHVNADDVEAVVYVCQLAAEWRQQFGKDVVIDLVGYRRHGHNEVDQPNFTQPLMYQRIDAHPRVFSLYAKQLISEGVVSQEFVDQAVGKYMEEAEAAFDRSKDFKMDKKDWLESYWKGFKSSEQLAKIQNTGVDVAALQHVGRVSASYPSDFTPHPQLAKILATRIETIEKGKDIDWATGEALAFGTLLADKFHVRLSGQDVERGTFSQRHHVLHDQRVDGRTHTPLMHLSADQAPYTVTNSHLSEYGVMGFELGYSMANPNSLVLWEAQFGDFANTAQVIIDQFISAGESKWLRQSGLVLLLPHGYEGNGAEHSSARLERFLQMVDDDADVFPNMRHEERNQIQRTNMQVVNCSTPANYYHVLRRQVYREFRKPLVVVTPKYLLRHPLARSTLADMAKDTRFRRVIPEETPAITSQPQDVKRLIFCSGKVYYDIFEGREKAGLKNVALCRVEQIAPFPFDLVQRQAECFPNAEIVWAQEEPKNMGAWSYVQPRIETALKQSKTHPGDRARPKFIGRRPSAATATGKKKTHLAEEAELVKSALTL</sequence>
<dbReference type="InterPro" id="IPR029061">
    <property type="entry name" value="THDP-binding"/>
</dbReference>
<evidence type="ECO:0000256" key="3">
    <source>
        <dbReference type="ARBA" id="ARBA00004173"/>
    </source>
</evidence>
<dbReference type="Proteomes" id="UP000008743">
    <property type="component" value="Unassembled WGS sequence"/>
</dbReference>
<dbReference type="InterPro" id="IPR042179">
    <property type="entry name" value="KGD_C_sf"/>
</dbReference>
<dbReference type="OMA" id="RDSYCRT"/>
<evidence type="ECO:0000256" key="7">
    <source>
        <dbReference type="ARBA" id="ARBA00022842"/>
    </source>
</evidence>
<dbReference type="Gene3D" id="1.10.287.1150">
    <property type="entry name" value="TPP helical domain"/>
    <property type="match status" value="1"/>
</dbReference>
<dbReference type="InterPro" id="IPR005475">
    <property type="entry name" value="Transketolase-like_Pyr-bd"/>
</dbReference>
<evidence type="ECO:0000256" key="5">
    <source>
        <dbReference type="ARBA" id="ARBA00012280"/>
    </source>
</evidence>
<evidence type="ECO:0000256" key="13">
    <source>
        <dbReference type="ARBA" id="ARBA00040267"/>
    </source>
</evidence>
<dbReference type="STRING" id="595528.A0A0D2VJS8"/>
<proteinExistence type="inferred from homology"/>
<feature type="region of interest" description="Disordered" evidence="16">
    <location>
        <begin position="1008"/>
        <end position="1036"/>
    </location>
</feature>
<comment type="similarity">
    <text evidence="4">Belongs to the alpha-ketoglutarate dehydrogenase family.</text>
</comment>
<evidence type="ECO:0000256" key="11">
    <source>
        <dbReference type="ARBA" id="ARBA00023128"/>
    </source>
</evidence>
<reference evidence="19" key="1">
    <citation type="submission" date="2011-02" db="EMBL/GenBank/DDBJ databases">
        <title>The Genome Sequence of Capsaspora owczarzaki ATCC 30864.</title>
        <authorList>
            <person name="Russ C."/>
            <person name="Cuomo C."/>
            <person name="Burger G."/>
            <person name="Gray M.W."/>
            <person name="Holland P.W.H."/>
            <person name="King N."/>
            <person name="Lang F.B.F."/>
            <person name="Roger A.J."/>
            <person name="Ruiz-Trillo I."/>
            <person name="Young S.K."/>
            <person name="Zeng Q."/>
            <person name="Gargeya S."/>
            <person name="Alvarado L."/>
            <person name="Berlin A."/>
            <person name="Chapman S.B."/>
            <person name="Chen Z."/>
            <person name="Freedman E."/>
            <person name="Gellesch M."/>
            <person name="Goldberg J."/>
            <person name="Griggs A."/>
            <person name="Gujja S."/>
            <person name="Heilman E."/>
            <person name="Heiman D."/>
            <person name="Howarth C."/>
            <person name="Mehta T."/>
            <person name="Neiman D."/>
            <person name="Pearson M."/>
            <person name="Roberts A."/>
            <person name="Saif S."/>
            <person name="Shea T."/>
            <person name="Shenoy N."/>
            <person name="Sisk P."/>
            <person name="Stolte C."/>
            <person name="Sykes S."/>
            <person name="White J."/>
            <person name="Yandava C."/>
            <person name="Haas B."/>
            <person name="Nusbaum C."/>
            <person name="Birren B."/>
        </authorList>
    </citation>
    <scope>NUCLEOTIDE SEQUENCE</scope>
    <source>
        <strain evidence="19">ATCC 30864</strain>
    </source>
</reference>
<dbReference type="InterPro" id="IPR011603">
    <property type="entry name" value="2oxoglutarate_DH_E1"/>
</dbReference>
<dbReference type="SUPFAM" id="SSF52518">
    <property type="entry name" value="Thiamin diphosphate-binding fold (THDP-binding)"/>
    <property type="match status" value="2"/>
</dbReference>
<dbReference type="CDD" id="cd02016">
    <property type="entry name" value="TPP_E1_OGDC_like"/>
    <property type="match status" value="1"/>
</dbReference>
<dbReference type="Gene3D" id="3.40.50.970">
    <property type="match status" value="1"/>
</dbReference>
<dbReference type="Pfam" id="PF00676">
    <property type="entry name" value="E1_dh"/>
    <property type="match status" value="1"/>
</dbReference>
<dbReference type="GO" id="GO:0006099">
    <property type="term" value="P:tricarboxylic acid cycle"/>
    <property type="evidence" value="ECO:0007669"/>
    <property type="project" value="TreeGrafter"/>
</dbReference>
<dbReference type="OrthoDB" id="413077at2759"/>
<comment type="function">
    <text evidence="12">The 2-oxoglutarate dehydrogenase complex catalyzes the overall conversion of 2-oxoglutarate to succinyl-CoA and CO(2). It contains multiple copies of three enzymatic components: 2-oxoglutarate dehydrogenase (E1), dihydrolipoamide succinyltransferase (E2) and lipoamide dehydrogenase (E3).</text>
</comment>
<evidence type="ECO:0000256" key="8">
    <source>
        <dbReference type="ARBA" id="ARBA00022946"/>
    </source>
</evidence>
<dbReference type="EMBL" id="KE346361">
    <property type="protein sequence ID" value="KJE90257.1"/>
    <property type="molecule type" value="Genomic_DNA"/>
</dbReference>
<comment type="cofactor">
    <cofactor evidence="2">
        <name>thiamine diphosphate</name>
        <dbReference type="ChEBI" id="CHEBI:58937"/>
    </cofactor>
</comment>
<evidence type="ECO:0000256" key="14">
    <source>
        <dbReference type="ARBA" id="ARBA00042984"/>
    </source>
</evidence>
<dbReference type="PANTHER" id="PTHR23152:SF4">
    <property type="entry name" value="2-OXOADIPATE DEHYDROGENASE COMPLEX COMPONENT E1"/>
    <property type="match status" value="1"/>
</dbReference>
<dbReference type="FunFam" id="3.40.50.970:FF:000002">
    <property type="entry name" value="2-oxoglutarate dehydrogenase, E1 component"/>
    <property type="match status" value="1"/>
</dbReference>